<accession>A0A0M4RPR2</accession>
<feature type="transmembrane region" description="Helical" evidence="1">
    <location>
        <begin position="12"/>
        <end position="35"/>
    </location>
</feature>
<dbReference type="PATRIC" id="fig|656366.3.peg.2657"/>
<keyword evidence="1" id="KW-0472">Membrane</keyword>
<keyword evidence="1" id="KW-0812">Transmembrane</keyword>
<evidence type="ECO:0000313" key="3">
    <source>
        <dbReference type="Proteomes" id="UP000062833"/>
    </source>
</evidence>
<dbReference type="RefSeq" id="WP_062007476.1">
    <property type="nucleotide sequence ID" value="NZ_CP012677.1"/>
</dbReference>
<keyword evidence="3" id="KW-1185">Reference proteome</keyword>
<reference evidence="3" key="1">
    <citation type="submission" date="2015-09" db="EMBL/GenBank/DDBJ databases">
        <title>Complete genome of Arthrobacter alpinus strain R3.8.</title>
        <authorList>
            <person name="See-Too W.S."/>
            <person name="Chan K.G."/>
        </authorList>
    </citation>
    <scope>NUCLEOTIDE SEQUENCE [LARGE SCALE GENOMIC DNA]</scope>
    <source>
        <strain evidence="3">R3.8</strain>
    </source>
</reference>
<dbReference type="AlphaFoldDB" id="A0A0M4RPR2"/>
<proteinExistence type="predicted"/>
<gene>
    <name evidence="2" type="ORF">AOC05_12290</name>
</gene>
<evidence type="ECO:0000313" key="2">
    <source>
        <dbReference type="EMBL" id="ALE92896.1"/>
    </source>
</evidence>
<organism evidence="2 3">
    <name type="scientific">Arthrobacter alpinus</name>
    <dbReference type="NCBI Taxonomy" id="656366"/>
    <lineage>
        <taxon>Bacteria</taxon>
        <taxon>Bacillati</taxon>
        <taxon>Actinomycetota</taxon>
        <taxon>Actinomycetes</taxon>
        <taxon>Micrococcales</taxon>
        <taxon>Micrococcaceae</taxon>
        <taxon>Arthrobacter</taxon>
    </lineage>
</organism>
<dbReference type="EMBL" id="CP012677">
    <property type="protein sequence ID" value="ALE92896.1"/>
    <property type="molecule type" value="Genomic_DNA"/>
</dbReference>
<evidence type="ECO:0000256" key="1">
    <source>
        <dbReference type="SAM" id="Phobius"/>
    </source>
</evidence>
<sequence>MVLSTLAGSFSVTVRGIAPTVPLLAVTLPLLLCVVARTTTERRHAVAKNWLYLAPPSFFLIRKPLTVPERLAT</sequence>
<dbReference type="KEGG" id="aaq:AOC05_12290"/>
<name>A0A0M4RPR2_9MICC</name>
<keyword evidence="1" id="KW-1133">Transmembrane helix</keyword>
<protein>
    <submittedName>
        <fullName evidence="2">Uncharacterized protein</fullName>
    </submittedName>
</protein>
<dbReference type="Proteomes" id="UP000062833">
    <property type="component" value="Chromosome"/>
</dbReference>